<evidence type="ECO:0000313" key="3">
    <source>
        <dbReference type="Proteomes" id="UP000009027"/>
    </source>
</evidence>
<reference evidence="2 3" key="1">
    <citation type="journal article" date="2012" name="Proc. Natl. Acad. Sci. U.S.A.">
        <title>Antigenic diversity is generated by distinct evolutionary mechanisms in African trypanosome species.</title>
        <authorList>
            <person name="Jackson A.P."/>
            <person name="Berry A."/>
            <person name="Aslett M."/>
            <person name="Allison H.C."/>
            <person name="Burton P."/>
            <person name="Vavrova-Anderson J."/>
            <person name="Brown R."/>
            <person name="Browne H."/>
            <person name="Corton N."/>
            <person name="Hauser H."/>
            <person name="Gamble J."/>
            <person name="Gilderthorp R."/>
            <person name="Marcello L."/>
            <person name="McQuillan J."/>
            <person name="Otto T.D."/>
            <person name="Quail M.A."/>
            <person name="Sanders M.J."/>
            <person name="van Tonder A."/>
            <person name="Ginger M.L."/>
            <person name="Field M.C."/>
            <person name="Barry J.D."/>
            <person name="Hertz-Fowler C."/>
            <person name="Berriman M."/>
        </authorList>
    </citation>
    <scope>NUCLEOTIDE SEQUENCE</scope>
    <source>
        <strain evidence="2 3">Y486</strain>
    </source>
</reference>
<feature type="coiled-coil region" evidence="1">
    <location>
        <begin position="146"/>
        <end position="173"/>
    </location>
</feature>
<gene>
    <name evidence="2" type="ORF">TvY486_0040660</name>
</gene>
<keyword evidence="1" id="KW-0175">Coiled coil</keyword>
<proteinExistence type="predicted"/>
<organism evidence="2 3">
    <name type="scientific">Trypanosoma vivax (strain Y486)</name>
    <dbReference type="NCBI Taxonomy" id="1055687"/>
    <lineage>
        <taxon>Eukaryota</taxon>
        <taxon>Discoba</taxon>
        <taxon>Euglenozoa</taxon>
        <taxon>Kinetoplastea</taxon>
        <taxon>Metakinetoplastina</taxon>
        <taxon>Trypanosomatida</taxon>
        <taxon>Trypanosomatidae</taxon>
        <taxon>Trypanosoma</taxon>
        <taxon>Duttonella</taxon>
    </lineage>
</organism>
<sequence>MSSLLSYSAPLASWCSPHLSLRSLLVAVIPHSVPSWSYSPSQHLALCSNKEGKTADIKQMTMGCSARILCTVILLIPCTGAATGALQRSAVSCQLPASNGTDGDPLFAKAEGVACKLGTHVGKARIIFDTFKGLASAAKNWDYGQNATAIEIIDAAEKAAEEAQRTVRHCAESTVPSIFTYNGYSHRHREFHLLRNAFGKCKSKEEQIVSPHGSLGTIRRPIFEQVGEIKDLWQVTQRSINATYREVVELRGQFYLCQLNFSTQGHWKYVDYYNFMNLVEAEFRATLLKLGGVAASRAVVGATAEESMSKLMSVLKDEEEKRLMEASEPINELVEGRSRAKSLCGVVGKINELNSTVRRIDAIVGEVLLRNGEVKTAQNEISQLVREARRHVQRTNALSDRAVAKGAYAEMAERELSVTDPAVVESVPVESVRVARDAVNRSQRAVREGLEARGATVHALAIIDDSERRLLQSTRVAQQVEAKVRSIEAEARAVSGLLKQAEEVVVQEITAVSSGIETNKRKLLEIQKKFPITVAELDGRNDVSVCAGVVVGGEATISVKKQIQHVNGTEAVENTLSALQSRAESAVETAHDQKSVITKALSDAQATRVQVHAAKEAVYKAEKEASAALAQVRIARAAVQRVLKETSEARRRSTHCVPLYDQLLQRIVGTS</sequence>
<evidence type="ECO:0000313" key="2">
    <source>
        <dbReference type="EMBL" id="CCD21156.1"/>
    </source>
</evidence>
<dbReference type="AlphaFoldDB" id="F9WUA8"/>
<accession>F9WUA8</accession>
<protein>
    <submittedName>
        <fullName evidence="2">Uncharacterized protein</fullName>
    </submittedName>
</protein>
<keyword evidence="3" id="KW-1185">Reference proteome</keyword>
<dbReference type="VEuPathDB" id="TriTrypDB:TvY486_0040660"/>
<name>F9WUA8_TRYVY</name>
<dbReference type="EMBL" id="CAEX01007108">
    <property type="protein sequence ID" value="CCD21156.1"/>
    <property type="molecule type" value="Genomic_DNA"/>
</dbReference>
<evidence type="ECO:0000256" key="1">
    <source>
        <dbReference type="SAM" id="Coils"/>
    </source>
</evidence>
<dbReference type="Proteomes" id="UP000009027">
    <property type="component" value="Unassembled WGS sequence"/>
</dbReference>